<keyword evidence="2" id="KW-1185">Reference proteome</keyword>
<accession>A0A2P4XVT3</accession>
<evidence type="ECO:0000313" key="2">
    <source>
        <dbReference type="Proteomes" id="UP000237271"/>
    </source>
</evidence>
<proteinExistence type="predicted"/>
<sequence length="84" mass="9487">MSVYRKAVLPCLGDDESSKRSRCTHCGSTKGHHSNHCLFVCRGCGVIHEAGEYPMEEFYNLICQWDVLMKHAGMLPIDAEKMLN</sequence>
<dbReference type="EMBL" id="NCKW01007832">
    <property type="protein sequence ID" value="POM69664.1"/>
    <property type="molecule type" value="Genomic_DNA"/>
</dbReference>
<gene>
    <name evidence="1" type="ORF">PHPALM_14034</name>
</gene>
<dbReference type="AlphaFoldDB" id="A0A2P4XVT3"/>
<protein>
    <submittedName>
        <fullName evidence="1">Uncharacterized protein</fullName>
    </submittedName>
</protein>
<reference evidence="1 2" key="1">
    <citation type="journal article" date="2017" name="Genome Biol. Evol.">
        <title>Phytophthora megakarya and P. palmivora, closely related causal agents of cacao black pod rot, underwent increases in genome sizes and gene numbers by different mechanisms.</title>
        <authorList>
            <person name="Ali S.S."/>
            <person name="Shao J."/>
            <person name="Lary D.J."/>
            <person name="Kronmiller B."/>
            <person name="Shen D."/>
            <person name="Strem M.D."/>
            <person name="Amoako-Attah I."/>
            <person name="Akrofi A.Y."/>
            <person name="Begoude B.A."/>
            <person name="Ten Hoopen G.M."/>
            <person name="Coulibaly K."/>
            <person name="Kebe B.I."/>
            <person name="Melnick R.L."/>
            <person name="Guiltinan M.J."/>
            <person name="Tyler B.M."/>
            <person name="Meinhardt L.W."/>
            <person name="Bailey B.A."/>
        </authorList>
    </citation>
    <scope>NUCLEOTIDE SEQUENCE [LARGE SCALE GENOMIC DNA]</scope>
    <source>
        <strain evidence="2">sbr112.9</strain>
    </source>
</reference>
<comment type="caution">
    <text evidence="1">The sequence shown here is derived from an EMBL/GenBank/DDBJ whole genome shotgun (WGS) entry which is preliminary data.</text>
</comment>
<evidence type="ECO:0000313" key="1">
    <source>
        <dbReference type="EMBL" id="POM69664.1"/>
    </source>
</evidence>
<organism evidence="1 2">
    <name type="scientific">Phytophthora palmivora</name>
    <dbReference type="NCBI Taxonomy" id="4796"/>
    <lineage>
        <taxon>Eukaryota</taxon>
        <taxon>Sar</taxon>
        <taxon>Stramenopiles</taxon>
        <taxon>Oomycota</taxon>
        <taxon>Peronosporomycetes</taxon>
        <taxon>Peronosporales</taxon>
        <taxon>Peronosporaceae</taxon>
        <taxon>Phytophthora</taxon>
    </lineage>
</organism>
<dbReference type="Proteomes" id="UP000237271">
    <property type="component" value="Unassembled WGS sequence"/>
</dbReference>
<name>A0A2P4XVT3_9STRA</name>